<dbReference type="SUPFAM" id="SSF53448">
    <property type="entry name" value="Nucleotide-diphospho-sugar transferases"/>
    <property type="match status" value="1"/>
</dbReference>
<organism evidence="1 2">
    <name type="scientific">Roseinatronobacter bogoriensis subsp. barguzinensis</name>
    <dbReference type="NCBI Taxonomy" id="441209"/>
    <lineage>
        <taxon>Bacteria</taxon>
        <taxon>Pseudomonadati</taxon>
        <taxon>Pseudomonadota</taxon>
        <taxon>Alphaproteobacteria</taxon>
        <taxon>Rhodobacterales</taxon>
        <taxon>Paracoccaceae</taxon>
        <taxon>Roseinatronobacter</taxon>
    </lineage>
</organism>
<protein>
    <recommendedName>
        <fullName evidence="3">Capsular biosynthesis protein</fullName>
    </recommendedName>
</protein>
<dbReference type="GO" id="GO:0000030">
    <property type="term" value="F:mannosyltransferase activity"/>
    <property type="evidence" value="ECO:0007669"/>
    <property type="project" value="TreeGrafter"/>
</dbReference>
<name>A0A2K8KGN6_9RHOB</name>
<dbReference type="InterPro" id="IPR029044">
    <property type="entry name" value="Nucleotide-diphossugar_trans"/>
</dbReference>
<proteinExistence type="predicted"/>
<dbReference type="GO" id="GO:0016020">
    <property type="term" value="C:membrane"/>
    <property type="evidence" value="ECO:0007669"/>
    <property type="project" value="GOC"/>
</dbReference>
<evidence type="ECO:0000313" key="2">
    <source>
        <dbReference type="Proteomes" id="UP000228948"/>
    </source>
</evidence>
<accession>A0A2K8KGN6</accession>
<dbReference type="EMBL" id="CP024899">
    <property type="protein sequence ID" value="ATX65330.1"/>
    <property type="molecule type" value="Genomic_DNA"/>
</dbReference>
<dbReference type="AlphaFoldDB" id="A0A2K8KGN6"/>
<dbReference type="InterPro" id="IPR008441">
    <property type="entry name" value="AfumC-like_glycosyl_Trfase"/>
</dbReference>
<dbReference type="Gene3D" id="3.90.550.20">
    <property type="match status" value="1"/>
</dbReference>
<evidence type="ECO:0008006" key="3">
    <source>
        <dbReference type="Google" id="ProtNLM"/>
    </source>
</evidence>
<dbReference type="RefSeq" id="WP_071480129.1">
    <property type="nucleotide sequence ID" value="NZ_CP024899.1"/>
</dbReference>
<reference evidence="1 2" key="1">
    <citation type="submission" date="2017-11" db="EMBL/GenBank/DDBJ databases">
        <title>Revised Sequence and Annotation of the Rhodobaca barguzinensis strain alga05 Genome.</title>
        <authorList>
            <person name="Kopejtka K."/>
            <person name="Tomasch J.M."/>
            <person name="Bunk B."/>
            <person name="Koblizek M."/>
        </authorList>
    </citation>
    <scope>NUCLEOTIDE SEQUENCE [LARGE SCALE GENOMIC DNA]</scope>
    <source>
        <strain evidence="2">alga05</strain>
    </source>
</reference>
<keyword evidence="2" id="KW-1185">Reference proteome</keyword>
<sequence length="272" mass="32211">MARNIIRDIFTSNLLRRITRKVEKSKHWRQNPPIQSLERKIWIYWAQGLEEAPEIVQYCINSWKQHNPTWDIVFLDDRTVGNFINASDLNKRINRTAYSDILRCRLLRQYGGVWVDATVLCTKPLDDWLNALMYSGFFVYSWPTSDRPISSWFMASVKGGKTITRLTIEVDDYWRNNRWKPSTYFWLHSIFLYLIVIDADFKKSWRMMPKVSAVFPLMLQRFLLGYIHGDYIDSILSSPVHKLTWKKELTVFQLEKTLARGHNINQPISSGL</sequence>
<dbReference type="Pfam" id="PF05704">
    <property type="entry name" value="Caps_synth"/>
    <property type="match status" value="1"/>
</dbReference>
<dbReference type="PANTHER" id="PTHR32385">
    <property type="entry name" value="MANNOSYL PHOSPHORYLINOSITOL CERAMIDE SYNTHASE"/>
    <property type="match status" value="1"/>
</dbReference>
<dbReference type="KEGG" id="rbg:BG454_05415"/>
<dbReference type="GO" id="GO:0051999">
    <property type="term" value="P:mannosyl-inositol phosphorylceramide biosynthetic process"/>
    <property type="evidence" value="ECO:0007669"/>
    <property type="project" value="TreeGrafter"/>
</dbReference>
<gene>
    <name evidence="1" type="ORF">BG454_05415</name>
</gene>
<dbReference type="InterPro" id="IPR051706">
    <property type="entry name" value="Glycosyltransferase_domain"/>
</dbReference>
<dbReference type="PANTHER" id="PTHR32385:SF15">
    <property type="entry name" value="INOSITOL PHOSPHOCERAMIDE MANNOSYLTRANSFERASE 1"/>
    <property type="match status" value="1"/>
</dbReference>
<dbReference type="Proteomes" id="UP000228948">
    <property type="component" value="Chromosome"/>
</dbReference>
<dbReference type="OrthoDB" id="9802881at2"/>
<evidence type="ECO:0000313" key="1">
    <source>
        <dbReference type="EMBL" id="ATX65330.1"/>
    </source>
</evidence>